<gene>
    <name evidence="2" type="ORF">EVA_22484</name>
</gene>
<sequence length="280" mass="31122">MRLPEQDIDAQAIVLYPYINGKADLMHGTVLELLGKSTDVHGGKIEWNAETNSARYTAGTSAPIRTFYLNGEGKIAFEKPENALMVHVKTCFLQDIRGTEVKYYGVVKIGAQYWMQEELNTTYYTNGNALVQRTSITDGDGYFITEDHKNILYNGGVLQHGEMAPAGWRIPKIADWEALVKYVGGVAALKTGKWESLDSVSPVGPATNLSFFNGHPIGLWVSKFVGSNSAAAYWSLNETGTDVVNKSFFLIGNIDEYALQNTYYEKMQAYKACSIRCLRK</sequence>
<dbReference type="InterPro" id="IPR011871">
    <property type="entry name" value="Fib_succ_major"/>
</dbReference>
<organism evidence="2">
    <name type="scientific">gut metagenome</name>
    <dbReference type="NCBI Taxonomy" id="749906"/>
    <lineage>
        <taxon>unclassified sequences</taxon>
        <taxon>metagenomes</taxon>
        <taxon>organismal metagenomes</taxon>
    </lineage>
</organism>
<dbReference type="Pfam" id="PF09603">
    <property type="entry name" value="Fib_succ_major"/>
    <property type="match status" value="1"/>
</dbReference>
<comment type="caution">
    <text evidence="2">The sequence shown here is derived from an EMBL/GenBank/DDBJ whole genome shotgun (WGS) entry which is preliminary data.</text>
</comment>
<dbReference type="EMBL" id="AMCI01009492">
    <property type="protein sequence ID" value="EJW89415.1"/>
    <property type="molecule type" value="Genomic_DNA"/>
</dbReference>
<dbReference type="NCBIfam" id="TIGR02145">
    <property type="entry name" value="Fib_succ_major"/>
    <property type="match status" value="1"/>
</dbReference>
<feature type="domain" description="Fibrobacter succinogenes major paralogous" evidence="1">
    <location>
        <begin position="107"/>
        <end position="279"/>
    </location>
</feature>
<reference evidence="2" key="1">
    <citation type="journal article" date="2012" name="PLoS ONE">
        <title>Gene sets for utilization of primary and secondary nutrition supplies in the distal gut of endangered iberian lynx.</title>
        <authorList>
            <person name="Alcaide M."/>
            <person name="Messina E."/>
            <person name="Richter M."/>
            <person name="Bargiela R."/>
            <person name="Peplies J."/>
            <person name="Huws S.A."/>
            <person name="Newbold C.J."/>
            <person name="Golyshin P.N."/>
            <person name="Simon M.A."/>
            <person name="Lopez G."/>
            <person name="Yakimov M.M."/>
            <person name="Ferrer M."/>
        </authorList>
    </citation>
    <scope>NUCLEOTIDE SEQUENCE</scope>
</reference>
<dbReference type="AlphaFoldDB" id="J9BP99"/>
<evidence type="ECO:0000259" key="1">
    <source>
        <dbReference type="Pfam" id="PF09603"/>
    </source>
</evidence>
<proteinExistence type="predicted"/>
<name>J9BP99_9ZZZZ</name>
<evidence type="ECO:0000313" key="2">
    <source>
        <dbReference type="EMBL" id="EJW89415.1"/>
    </source>
</evidence>
<accession>J9BP99</accession>
<protein>
    <recommendedName>
        <fullName evidence="1">Fibrobacter succinogenes major paralogous domain-containing protein</fullName>
    </recommendedName>
</protein>